<feature type="compositionally biased region" description="Basic and acidic residues" evidence="1">
    <location>
        <begin position="224"/>
        <end position="234"/>
    </location>
</feature>
<evidence type="ECO:0000313" key="3">
    <source>
        <dbReference type="Proteomes" id="UP000054321"/>
    </source>
</evidence>
<protein>
    <submittedName>
        <fullName evidence="2">Uncharacterized protein</fullName>
    </submittedName>
</protein>
<evidence type="ECO:0000313" key="2">
    <source>
        <dbReference type="EMBL" id="KIN00902.1"/>
    </source>
</evidence>
<dbReference type="HOGENOM" id="CLU_1111679_0_0_1"/>
<dbReference type="Proteomes" id="UP000054321">
    <property type="component" value="Unassembled WGS sequence"/>
</dbReference>
<evidence type="ECO:0000256" key="1">
    <source>
        <dbReference type="SAM" id="MobiDB-lite"/>
    </source>
</evidence>
<reference evidence="2 3" key="1">
    <citation type="submission" date="2014-04" db="EMBL/GenBank/DDBJ databases">
        <authorList>
            <consortium name="DOE Joint Genome Institute"/>
            <person name="Kuo A."/>
            <person name="Martino E."/>
            <person name="Perotto S."/>
            <person name="Kohler A."/>
            <person name="Nagy L.G."/>
            <person name="Floudas D."/>
            <person name="Copeland A."/>
            <person name="Barry K.W."/>
            <person name="Cichocki N."/>
            <person name="Veneault-Fourrey C."/>
            <person name="LaButti K."/>
            <person name="Lindquist E.A."/>
            <person name="Lipzen A."/>
            <person name="Lundell T."/>
            <person name="Morin E."/>
            <person name="Murat C."/>
            <person name="Sun H."/>
            <person name="Tunlid A."/>
            <person name="Henrissat B."/>
            <person name="Grigoriev I.V."/>
            <person name="Hibbett D.S."/>
            <person name="Martin F."/>
            <person name="Nordberg H.P."/>
            <person name="Cantor M.N."/>
            <person name="Hua S.X."/>
        </authorList>
    </citation>
    <scope>NUCLEOTIDE SEQUENCE [LARGE SCALE GENOMIC DNA]</scope>
    <source>
        <strain evidence="2 3">Zn</strain>
    </source>
</reference>
<accession>A0A0C3HF05</accession>
<name>A0A0C3HF05_OIDMZ</name>
<dbReference type="AlphaFoldDB" id="A0A0C3HF05"/>
<dbReference type="EMBL" id="KN832876">
    <property type="protein sequence ID" value="KIN00902.1"/>
    <property type="molecule type" value="Genomic_DNA"/>
</dbReference>
<proteinExistence type="predicted"/>
<dbReference type="InParanoid" id="A0A0C3HF05"/>
<feature type="compositionally biased region" description="Basic and acidic residues" evidence="1">
    <location>
        <begin position="13"/>
        <end position="34"/>
    </location>
</feature>
<gene>
    <name evidence="2" type="ORF">OIDMADRAFT_145055</name>
</gene>
<sequence length="250" mass="28113">MDHGNRPWIVVNERKADGQCHHPEKADEEVTPRQDEDESWIFRQPNASVLYQTKGLSNAALDSGRQANTAFSLSEPHLTCQSASISVRRTGRSSAPAMNTEIQDSHSYLHSLGRRQESVWLMASQDSSSLSTASTASTASQHNPNDYIPRNAESISVLLNTPGLFPHLQNDTIEKWVQICEPYRDRSYSGADIDYFPPLSPEEIENGPLFKPITATYKQQDTPCVEKRQNHEQADEVENNEENNSRSETK</sequence>
<reference evidence="3" key="2">
    <citation type="submission" date="2015-01" db="EMBL/GenBank/DDBJ databases">
        <title>Evolutionary Origins and Diversification of the Mycorrhizal Mutualists.</title>
        <authorList>
            <consortium name="DOE Joint Genome Institute"/>
            <consortium name="Mycorrhizal Genomics Consortium"/>
            <person name="Kohler A."/>
            <person name="Kuo A."/>
            <person name="Nagy L.G."/>
            <person name="Floudas D."/>
            <person name="Copeland A."/>
            <person name="Barry K.W."/>
            <person name="Cichocki N."/>
            <person name="Veneault-Fourrey C."/>
            <person name="LaButti K."/>
            <person name="Lindquist E.A."/>
            <person name="Lipzen A."/>
            <person name="Lundell T."/>
            <person name="Morin E."/>
            <person name="Murat C."/>
            <person name="Riley R."/>
            <person name="Ohm R."/>
            <person name="Sun H."/>
            <person name="Tunlid A."/>
            <person name="Henrissat B."/>
            <person name="Grigoriev I.V."/>
            <person name="Hibbett D.S."/>
            <person name="Martin F."/>
        </authorList>
    </citation>
    <scope>NUCLEOTIDE SEQUENCE [LARGE SCALE GENOMIC DNA]</scope>
    <source>
        <strain evidence="3">Zn</strain>
    </source>
</reference>
<keyword evidence="3" id="KW-1185">Reference proteome</keyword>
<feature type="region of interest" description="Disordered" evidence="1">
    <location>
        <begin position="13"/>
        <end position="37"/>
    </location>
</feature>
<organism evidence="2 3">
    <name type="scientific">Oidiodendron maius (strain Zn)</name>
    <dbReference type="NCBI Taxonomy" id="913774"/>
    <lineage>
        <taxon>Eukaryota</taxon>
        <taxon>Fungi</taxon>
        <taxon>Dikarya</taxon>
        <taxon>Ascomycota</taxon>
        <taxon>Pezizomycotina</taxon>
        <taxon>Leotiomycetes</taxon>
        <taxon>Leotiomycetes incertae sedis</taxon>
        <taxon>Myxotrichaceae</taxon>
        <taxon>Oidiodendron</taxon>
    </lineage>
</organism>
<feature type="region of interest" description="Disordered" evidence="1">
    <location>
        <begin position="217"/>
        <end position="250"/>
    </location>
</feature>